<dbReference type="Gene3D" id="1.10.1470.10">
    <property type="entry name" value="YjbJ"/>
    <property type="match status" value="1"/>
</dbReference>
<reference evidence="4 5" key="1">
    <citation type="submission" date="2020-03" db="EMBL/GenBank/DDBJ databases">
        <title>Draft genome of Streptomyces sp. ventii, isolated from the Axial Seamount in the Pacific Ocean, and resequencing of the two type strains Streptomyces lonarensis strain NCL 716 and Streptomyces bohaiensis strain 11A07.</title>
        <authorList>
            <person name="Loughran R.M."/>
            <person name="Pfannmuller K.M."/>
            <person name="Wasson B.J."/>
            <person name="Deadmond M.C."/>
            <person name="Paddock B.E."/>
            <person name="Koyack M.J."/>
            <person name="Gallegos D.A."/>
            <person name="Mitchell E.A."/>
            <person name="Ushijima B."/>
            <person name="Saw J.H."/>
            <person name="Mcphail K.L."/>
            <person name="Videau P."/>
        </authorList>
    </citation>
    <scope>NUCLEOTIDE SEQUENCE [LARGE SCALE GENOMIC DNA]</scope>
    <source>
        <strain evidence="4 5">NCL716</strain>
    </source>
</reference>
<dbReference type="SUPFAM" id="SSF69047">
    <property type="entry name" value="Hypothetical protein YjbJ"/>
    <property type="match status" value="1"/>
</dbReference>
<dbReference type="EMBL" id="JAAVJD010000072">
    <property type="protein sequence ID" value="NJQ06243.1"/>
    <property type="molecule type" value="Genomic_DNA"/>
</dbReference>
<dbReference type="Pfam" id="PF05532">
    <property type="entry name" value="CsbD"/>
    <property type="match status" value="1"/>
</dbReference>
<feature type="domain" description="CsbD-like" evidence="3">
    <location>
        <begin position="3"/>
        <end position="44"/>
    </location>
</feature>
<dbReference type="RefSeq" id="WP_167970140.1">
    <property type="nucleotide sequence ID" value="NZ_BHZG01000720.1"/>
</dbReference>
<evidence type="ECO:0000256" key="1">
    <source>
        <dbReference type="ARBA" id="ARBA00009129"/>
    </source>
</evidence>
<name>A0A7X6D108_9ACTN</name>
<feature type="compositionally biased region" description="Basic and acidic residues" evidence="2">
    <location>
        <begin position="1"/>
        <end position="28"/>
    </location>
</feature>
<dbReference type="AlphaFoldDB" id="A0A7X6D108"/>
<evidence type="ECO:0000313" key="4">
    <source>
        <dbReference type="EMBL" id="NJQ06243.1"/>
    </source>
</evidence>
<dbReference type="InterPro" id="IPR036629">
    <property type="entry name" value="YjbJ_sf"/>
</dbReference>
<comment type="caution">
    <text evidence="4">The sequence shown here is derived from an EMBL/GenBank/DDBJ whole genome shotgun (WGS) entry which is preliminary data.</text>
</comment>
<protein>
    <submittedName>
        <fullName evidence="4">CsbD family protein</fullName>
    </submittedName>
</protein>
<dbReference type="Proteomes" id="UP000578686">
    <property type="component" value="Unassembled WGS sequence"/>
</dbReference>
<gene>
    <name evidence="4" type="ORF">HCN56_11770</name>
</gene>
<evidence type="ECO:0000313" key="5">
    <source>
        <dbReference type="Proteomes" id="UP000578686"/>
    </source>
</evidence>
<evidence type="ECO:0000256" key="2">
    <source>
        <dbReference type="SAM" id="MobiDB-lite"/>
    </source>
</evidence>
<proteinExistence type="inferred from homology"/>
<organism evidence="4 5">
    <name type="scientific">Streptomyces lonarensis</name>
    <dbReference type="NCBI Taxonomy" id="700599"/>
    <lineage>
        <taxon>Bacteria</taxon>
        <taxon>Bacillati</taxon>
        <taxon>Actinomycetota</taxon>
        <taxon>Actinomycetes</taxon>
        <taxon>Kitasatosporales</taxon>
        <taxon>Streptomycetaceae</taxon>
        <taxon>Streptomyces</taxon>
    </lineage>
</organism>
<feature type="region of interest" description="Disordered" evidence="2">
    <location>
        <begin position="1"/>
        <end position="48"/>
    </location>
</feature>
<sequence length="48" mass="4806">MSAEGSTDRVKGKAKEAVGKATGNDRLKASGKADQAKGTAKDALSGDK</sequence>
<comment type="similarity">
    <text evidence="1">Belongs to the UPF0337 (CsbD) family.</text>
</comment>
<evidence type="ECO:0000259" key="3">
    <source>
        <dbReference type="Pfam" id="PF05532"/>
    </source>
</evidence>
<dbReference type="InterPro" id="IPR008462">
    <property type="entry name" value="CsbD"/>
</dbReference>
<accession>A0A7X6D108</accession>
<keyword evidence="5" id="KW-1185">Reference proteome</keyword>